<evidence type="ECO:0000313" key="5">
    <source>
        <dbReference type="Proteomes" id="UP000271624"/>
    </source>
</evidence>
<dbReference type="InterPro" id="IPR015943">
    <property type="entry name" value="WD40/YVTN_repeat-like_dom_sf"/>
</dbReference>
<dbReference type="InterPro" id="IPR001680">
    <property type="entry name" value="WD40_rpt"/>
</dbReference>
<protein>
    <recommendedName>
        <fullName evidence="6">WD40 repeat-containing protein</fullName>
    </recommendedName>
</protein>
<evidence type="ECO:0000313" key="4">
    <source>
        <dbReference type="EMBL" id="RUT08140.1"/>
    </source>
</evidence>
<evidence type="ECO:0008006" key="6">
    <source>
        <dbReference type="Google" id="ProtNLM"/>
    </source>
</evidence>
<dbReference type="PANTHER" id="PTHR22847:SF637">
    <property type="entry name" value="WD REPEAT DOMAIN 5B"/>
    <property type="match status" value="1"/>
</dbReference>
<dbReference type="OrthoDB" id="440879at2"/>
<dbReference type="PROSITE" id="PS50082">
    <property type="entry name" value="WD_REPEATS_2"/>
    <property type="match status" value="2"/>
</dbReference>
<dbReference type="InterPro" id="IPR036322">
    <property type="entry name" value="WD40_repeat_dom_sf"/>
</dbReference>
<dbReference type="Gene3D" id="2.60.40.10">
    <property type="entry name" value="Immunoglobulins"/>
    <property type="match status" value="1"/>
</dbReference>
<reference evidence="4" key="1">
    <citation type="submission" date="2018-12" db="EMBL/GenBank/DDBJ databases">
        <authorList>
            <person name="Will S."/>
            <person name="Neumann-Schaal M."/>
            <person name="Henke P."/>
        </authorList>
    </citation>
    <scope>NUCLEOTIDE SEQUENCE</scope>
    <source>
        <strain evidence="4">PCC 7102</strain>
    </source>
</reference>
<organism evidence="4 5">
    <name type="scientific">Dulcicalothrix desertica PCC 7102</name>
    <dbReference type="NCBI Taxonomy" id="232991"/>
    <lineage>
        <taxon>Bacteria</taxon>
        <taxon>Bacillati</taxon>
        <taxon>Cyanobacteriota</taxon>
        <taxon>Cyanophyceae</taxon>
        <taxon>Nostocales</taxon>
        <taxon>Calotrichaceae</taxon>
        <taxon>Dulcicalothrix</taxon>
    </lineage>
</organism>
<reference evidence="4" key="2">
    <citation type="journal article" date="2019" name="Genome Biol. Evol.">
        <title>Day and night: Metabolic profiles and evolutionary relationships of six axenic non-marine cyanobacteria.</title>
        <authorList>
            <person name="Will S.E."/>
            <person name="Henke P."/>
            <person name="Boedeker C."/>
            <person name="Huang S."/>
            <person name="Brinkmann H."/>
            <person name="Rohde M."/>
            <person name="Jarek M."/>
            <person name="Friedl T."/>
            <person name="Seufert S."/>
            <person name="Schumacher M."/>
            <person name="Overmann J."/>
            <person name="Neumann-Schaal M."/>
            <person name="Petersen J."/>
        </authorList>
    </citation>
    <scope>NUCLEOTIDE SEQUENCE [LARGE SCALE GENOMIC DNA]</scope>
    <source>
        <strain evidence="4">PCC 7102</strain>
    </source>
</reference>
<keyword evidence="2" id="KW-0677">Repeat</keyword>
<dbReference type="Proteomes" id="UP000271624">
    <property type="component" value="Unassembled WGS sequence"/>
</dbReference>
<dbReference type="Pfam" id="PF00400">
    <property type="entry name" value="WD40"/>
    <property type="match status" value="3"/>
</dbReference>
<sequence length="750" mass="83364">MESNNVIGASLSTTSLRFYPNKGEVSFEVTVNNDSDRFANFQLELIAAGEIRKLDYRWYRLEPEVAAAKPPGSSTKFQVFIFNTPIPAFVGTVNLTVKIFSPQLARERRLPLRLEIEQDDKPILLSVELPIRAFQVYPGNSIDIPVRVRNQGQVASNVLLRFTGIDSSWVTNSAERRFTINPGSQTELTFQCQPPSVVQAPSQNYVFTVEATSNNSYPADAKGNIEVLPVGFIKFSTPQYKQRIPQRDPWLPDWKSKTASYDLLFKNNSNLRQEINVQMRGRDSGKCTFKKFPEVANLDLAETAKVVLEVTTKRPWVGVGKTLFLEARAELSDQRLGSTDPATQSLELKVLPIIPLWLQLAILALIAALLALLFREEAIAHTGSVNSVRVSGIGSSVVSASDDCTLRLWRIGNNTLPPEETVKFSGKPLACSKLQKRQGLLAIANDIIRVVRFVPVENDRVAIGLDNGVIELRKVPTGQQNITLQDSKQPGDRVFDLAFTTDSLNLLSGSGKGKLRRWSRTSVDTEFQQEPVETFDLEKQQKLTQFQIRAIALSPDDKIIVASGNFNRFLVLPVGSNQSNNQFKGISLQKLEKLSDGRGGSNDFVFGLAFIPSSKEKILATSDSSGFITTWNLSQCKTVGNTQQQINNLECTPLDRWQGESSNPIRTLAFNEDGSLLVSGGDDGRVIIWHLTREHKLDKTKSPTGKGIIIFPSNKYIPSDKKINSVDFKSSQNVVISGSEDFQVRLHHIK</sequence>
<dbReference type="Gene3D" id="2.130.10.10">
    <property type="entry name" value="YVTN repeat-like/Quinoprotein amine dehydrogenase"/>
    <property type="match status" value="2"/>
</dbReference>
<name>A0A3S1AS72_9CYAN</name>
<evidence type="ECO:0000256" key="3">
    <source>
        <dbReference type="PROSITE-ProRule" id="PRU00221"/>
    </source>
</evidence>
<evidence type="ECO:0000256" key="1">
    <source>
        <dbReference type="ARBA" id="ARBA00022574"/>
    </source>
</evidence>
<evidence type="ECO:0000256" key="2">
    <source>
        <dbReference type="ARBA" id="ARBA00022737"/>
    </source>
</evidence>
<dbReference type="RefSeq" id="WP_127079993.1">
    <property type="nucleotide sequence ID" value="NZ_RSCL01000003.1"/>
</dbReference>
<proteinExistence type="predicted"/>
<comment type="caution">
    <text evidence="4">The sequence shown here is derived from an EMBL/GenBank/DDBJ whole genome shotgun (WGS) entry which is preliminary data.</text>
</comment>
<dbReference type="SUPFAM" id="SSF50978">
    <property type="entry name" value="WD40 repeat-like"/>
    <property type="match status" value="1"/>
</dbReference>
<dbReference type="PANTHER" id="PTHR22847">
    <property type="entry name" value="WD40 REPEAT PROTEIN"/>
    <property type="match status" value="1"/>
</dbReference>
<feature type="repeat" description="WD" evidence="3">
    <location>
        <begin position="378"/>
        <end position="411"/>
    </location>
</feature>
<feature type="repeat" description="WD" evidence="3">
    <location>
        <begin position="658"/>
        <end position="699"/>
    </location>
</feature>
<accession>A0A3S1AS72</accession>
<keyword evidence="1 3" id="KW-0853">WD repeat</keyword>
<dbReference type="SMART" id="SM00320">
    <property type="entry name" value="WD40"/>
    <property type="match status" value="5"/>
</dbReference>
<dbReference type="InterPro" id="IPR013783">
    <property type="entry name" value="Ig-like_fold"/>
</dbReference>
<dbReference type="EMBL" id="RSCL01000003">
    <property type="protein sequence ID" value="RUT08140.1"/>
    <property type="molecule type" value="Genomic_DNA"/>
</dbReference>
<keyword evidence="5" id="KW-1185">Reference proteome</keyword>
<dbReference type="AlphaFoldDB" id="A0A3S1AS72"/>
<dbReference type="PROSITE" id="PS50294">
    <property type="entry name" value="WD_REPEATS_REGION"/>
    <property type="match status" value="2"/>
</dbReference>
<gene>
    <name evidence="4" type="ORF">DSM106972_013080</name>
</gene>